<sequence length="105" mass="12595">MEFLNLAGVVLGSSVLTETVKYFLQYRSQKKLRKAEIRNLNAEADEKVISNWIQWSDKMEERIQELEKNNQEMKAIIVKQRERINDLEVYTEKLELKLKKHQEKK</sequence>
<dbReference type="RefSeq" id="WP_140591316.1">
    <property type="nucleotide sequence ID" value="NZ_VFWZ01000002.1"/>
</dbReference>
<name>A0A504JF69_9FLAO</name>
<reference evidence="2 3" key="1">
    <citation type="submission" date="2019-06" db="EMBL/GenBank/DDBJ databases">
        <authorList>
            <person name="Meng X."/>
        </authorList>
    </citation>
    <scope>NUCLEOTIDE SEQUENCE [LARGE SCALE GENOMIC DNA]</scope>
    <source>
        <strain evidence="2 3">M625</strain>
    </source>
</reference>
<gene>
    <name evidence="2" type="ORF">FHK87_05860</name>
</gene>
<evidence type="ECO:0000256" key="1">
    <source>
        <dbReference type="SAM" id="Coils"/>
    </source>
</evidence>
<evidence type="ECO:0000313" key="2">
    <source>
        <dbReference type="EMBL" id="TPN87115.1"/>
    </source>
</evidence>
<keyword evidence="1" id="KW-0175">Coiled coil</keyword>
<proteinExistence type="predicted"/>
<dbReference type="AlphaFoldDB" id="A0A504JF69"/>
<organism evidence="2 3">
    <name type="scientific">Aquimarina algicola</name>
    <dbReference type="NCBI Taxonomy" id="2589995"/>
    <lineage>
        <taxon>Bacteria</taxon>
        <taxon>Pseudomonadati</taxon>
        <taxon>Bacteroidota</taxon>
        <taxon>Flavobacteriia</taxon>
        <taxon>Flavobacteriales</taxon>
        <taxon>Flavobacteriaceae</taxon>
        <taxon>Aquimarina</taxon>
    </lineage>
</organism>
<comment type="caution">
    <text evidence="2">The sequence shown here is derived from an EMBL/GenBank/DDBJ whole genome shotgun (WGS) entry which is preliminary data.</text>
</comment>
<dbReference type="Proteomes" id="UP000315540">
    <property type="component" value="Unassembled WGS sequence"/>
</dbReference>
<evidence type="ECO:0000313" key="3">
    <source>
        <dbReference type="Proteomes" id="UP000315540"/>
    </source>
</evidence>
<keyword evidence="3" id="KW-1185">Reference proteome</keyword>
<dbReference type="EMBL" id="VFWZ01000002">
    <property type="protein sequence ID" value="TPN87115.1"/>
    <property type="molecule type" value="Genomic_DNA"/>
</dbReference>
<accession>A0A504JF69</accession>
<feature type="coiled-coil region" evidence="1">
    <location>
        <begin position="56"/>
        <end position="104"/>
    </location>
</feature>
<dbReference type="OrthoDB" id="1440666at2"/>
<protein>
    <submittedName>
        <fullName evidence="2">Uncharacterized protein</fullName>
    </submittedName>
</protein>